<feature type="compositionally biased region" description="Low complexity" evidence="5">
    <location>
        <begin position="344"/>
        <end position="354"/>
    </location>
</feature>
<dbReference type="PROSITE" id="PS50016">
    <property type="entry name" value="ZF_PHD_2"/>
    <property type="match status" value="1"/>
</dbReference>
<evidence type="ECO:0000256" key="5">
    <source>
        <dbReference type="SAM" id="MobiDB-lite"/>
    </source>
</evidence>
<evidence type="ECO:0000313" key="9">
    <source>
        <dbReference type="Proteomes" id="UP001165120"/>
    </source>
</evidence>
<feature type="compositionally biased region" description="Basic residues" evidence="5">
    <location>
        <begin position="218"/>
        <end position="232"/>
    </location>
</feature>
<feature type="compositionally biased region" description="Basic and acidic residues" evidence="5">
    <location>
        <begin position="332"/>
        <end position="341"/>
    </location>
</feature>
<dbReference type="PANTHER" id="PTHR47672">
    <property type="entry name" value="E3 UBIQUITIN-PROTEIN LIGASE SNT2"/>
    <property type="match status" value="1"/>
</dbReference>
<evidence type="ECO:0000256" key="2">
    <source>
        <dbReference type="ARBA" id="ARBA00022771"/>
    </source>
</evidence>
<dbReference type="InterPro" id="IPR034732">
    <property type="entry name" value="EPHD"/>
</dbReference>
<dbReference type="SMART" id="SM00249">
    <property type="entry name" value="PHD"/>
    <property type="match status" value="2"/>
</dbReference>
<keyword evidence="3" id="KW-0862">Zinc</keyword>
<organism evidence="8 9">
    <name type="scientific">Candida boidinii</name>
    <name type="common">Yeast</name>
    <dbReference type="NCBI Taxonomy" id="5477"/>
    <lineage>
        <taxon>Eukaryota</taxon>
        <taxon>Fungi</taxon>
        <taxon>Dikarya</taxon>
        <taxon>Ascomycota</taxon>
        <taxon>Saccharomycotina</taxon>
        <taxon>Pichiomycetes</taxon>
        <taxon>Pichiales</taxon>
        <taxon>Pichiaceae</taxon>
        <taxon>Ogataea</taxon>
        <taxon>Ogataea/Candida clade</taxon>
    </lineage>
</organism>
<sequence>MVVRFYYLWKKTKNGHLIWDNYEGRAKNKIKKAIVDNMDIANTDDDSSYNGDKINKKKIHFECKYCKNHNSTQWYKVTGSTPPQDKDQPYIGLCIRCAKIWRRYAVIWEDPNEVLKKQTQKGNSGWKRRVETELTEDALLITEARDNFKARQKKLGISTHGNSSLVNSQNSASKSRVSPSLENSADIKSSDSSKKPTKGKNSNKKLTTITGASSSTMKKTKSGSVKKYKTKKSKAEQSEEVDSEIEDDEYDEDVDMDDEEDTTNSIKEEFGSDDGAYQDRSLYHINNETSEAEANEAENEEDNEEQEEGKDDNSFIDYEPSNKPKNSKRSLKSKEVSESKKNKSNGSPSKVSVSATKLRTLKLKKNGSKVPKGTPSAVIHSNISESGDPSLTVTLQYASANSTKKKRQLPENDSASTGKRSETENNKKAKTSKKTDLSKDVVSGNATNANGVSNGGNKISGKLDKVNSDKLLEAQSRMVERYSSDYENFNPILQPSFANPLYQVRAASEEINLIYKVQSWKNDGNNANNNPGASQSVLKSLHVPLFHPSKRACCVCREEGEIEQMLICSNCGMNTHANCYGASLESFNSSELPSNYKWYCDSCSNDLHPIYSTHYVCCLCTAKEVDYDSAIRGDKCSVPDSFKRTDSNRWCHAICSIFNEDCKYKDTSSMQPVIGTDLTILKNVGKSCGCCGIGAGGLTKCDLCEETIHVTCALDSTGYFVGFKLDKCDIKDKNCVKIRKTGVYGKPRPIIICKDHKLNNDDERLVSMRTFVKFKARPEMPLIEVYIQEFKKCEQPLNGGLLKKKLFEDALIYGKNINADGIVKSNSMGEITFNFSTFDSNNDSSKRSIQCKHCGNTKTLKWHDDTAVKTESGSDKLEGNGKVCHKCHVRLVNNQSLQEEKLPQLLTATSAPLDGSHFGIANLNDTIANYNNRATSERPAARISLSDILS</sequence>
<keyword evidence="1" id="KW-0479">Metal-binding</keyword>
<feature type="domain" description="PHD-type" evidence="6">
    <location>
        <begin position="550"/>
        <end position="606"/>
    </location>
</feature>
<dbReference type="InterPro" id="IPR019787">
    <property type="entry name" value="Znf_PHD-finger"/>
</dbReference>
<evidence type="ECO:0000259" key="6">
    <source>
        <dbReference type="PROSITE" id="PS50016"/>
    </source>
</evidence>
<dbReference type="Proteomes" id="UP001165120">
    <property type="component" value="Unassembled WGS sequence"/>
</dbReference>
<protein>
    <submittedName>
        <fullName evidence="8">Unnamed protein product</fullName>
    </submittedName>
</protein>
<dbReference type="GO" id="GO:0008270">
    <property type="term" value="F:zinc ion binding"/>
    <property type="evidence" value="ECO:0007669"/>
    <property type="project" value="UniProtKB-KW"/>
</dbReference>
<dbReference type="PANTHER" id="PTHR47672:SF1">
    <property type="entry name" value="E3 UBIQUITIN-PROTEIN LIGASE SNT2"/>
    <property type="match status" value="1"/>
</dbReference>
<evidence type="ECO:0000256" key="4">
    <source>
        <dbReference type="PROSITE-ProRule" id="PRU00146"/>
    </source>
</evidence>
<feature type="compositionally biased region" description="Acidic residues" evidence="5">
    <location>
        <begin position="290"/>
        <end position="310"/>
    </location>
</feature>
<dbReference type="InterPro" id="IPR011011">
    <property type="entry name" value="Znf_FYVE_PHD"/>
</dbReference>
<evidence type="ECO:0000259" key="7">
    <source>
        <dbReference type="PROSITE" id="PS51805"/>
    </source>
</evidence>
<gene>
    <name evidence="8" type="ORF">Cboi02_000192200</name>
</gene>
<feature type="compositionally biased region" description="Polar residues" evidence="5">
    <location>
        <begin position="379"/>
        <end position="402"/>
    </location>
</feature>
<keyword evidence="2 4" id="KW-0863">Zinc-finger</keyword>
<evidence type="ECO:0000256" key="1">
    <source>
        <dbReference type="ARBA" id="ARBA00022723"/>
    </source>
</evidence>
<dbReference type="GO" id="GO:0004842">
    <property type="term" value="F:ubiquitin-protein transferase activity"/>
    <property type="evidence" value="ECO:0007669"/>
    <property type="project" value="TreeGrafter"/>
</dbReference>
<dbReference type="Pfam" id="PF00628">
    <property type="entry name" value="PHD"/>
    <property type="match status" value="1"/>
</dbReference>
<feature type="compositionally biased region" description="Acidic residues" evidence="5">
    <location>
        <begin position="238"/>
        <end position="262"/>
    </location>
</feature>
<reference evidence="8" key="1">
    <citation type="submission" date="2023-04" db="EMBL/GenBank/DDBJ databases">
        <title>Candida boidinii NBRC 10035.</title>
        <authorList>
            <person name="Ichikawa N."/>
            <person name="Sato H."/>
            <person name="Tonouchi N."/>
        </authorList>
    </citation>
    <scope>NUCLEOTIDE SEQUENCE</scope>
    <source>
        <strain evidence="8">NBRC 10035</strain>
    </source>
</reference>
<feature type="compositionally biased region" description="Basic and acidic residues" evidence="5">
    <location>
        <begin position="419"/>
        <end position="439"/>
    </location>
</feature>
<keyword evidence="9" id="KW-1185">Reference proteome</keyword>
<name>A0A9W6SX15_CANBO</name>
<dbReference type="InterPro" id="IPR029617">
    <property type="entry name" value="Snt2"/>
</dbReference>
<proteinExistence type="predicted"/>
<accession>A0A9W6SX15</accession>
<evidence type="ECO:0000256" key="3">
    <source>
        <dbReference type="ARBA" id="ARBA00022833"/>
    </source>
</evidence>
<dbReference type="SUPFAM" id="SSF57903">
    <property type="entry name" value="FYVE/PHD zinc finger"/>
    <property type="match status" value="1"/>
</dbReference>
<dbReference type="GO" id="GO:0048189">
    <property type="term" value="C:Lid2 complex"/>
    <property type="evidence" value="ECO:0007669"/>
    <property type="project" value="TreeGrafter"/>
</dbReference>
<dbReference type="EMBL" id="BSXN01000515">
    <property type="protein sequence ID" value="GME68874.1"/>
    <property type="molecule type" value="Genomic_DNA"/>
</dbReference>
<dbReference type="Pfam" id="PF13832">
    <property type="entry name" value="zf-HC5HC2H_2"/>
    <property type="match status" value="1"/>
</dbReference>
<dbReference type="PROSITE" id="PS51805">
    <property type="entry name" value="EPHD"/>
    <property type="match status" value="1"/>
</dbReference>
<dbReference type="InterPro" id="IPR001965">
    <property type="entry name" value="Znf_PHD"/>
</dbReference>
<comment type="caution">
    <text evidence="8">The sequence shown here is derived from an EMBL/GenBank/DDBJ whole genome shotgun (WGS) entry which is preliminary data.</text>
</comment>
<feature type="compositionally biased region" description="Polar residues" evidence="5">
    <location>
        <begin position="444"/>
        <end position="457"/>
    </location>
</feature>
<dbReference type="Gene3D" id="2.30.30.1150">
    <property type="match status" value="1"/>
</dbReference>
<feature type="compositionally biased region" description="Polar residues" evidence="5">
    <location>
        <begin position="159"/>
        <end position="183"/>
    </location>
</feature>
<evidence type="ECO:0000313" key="8">
    <source>
        <dbReference type="EMBL" id="GME68874.1"/>
    </source>
</evidence>
<dbReference type="AlphaFoldDB" id="A0A9W6SX15"/>
<feature type="region of interest" description="Disordered" evidence="5">
    <location>
        <begin position="159"/>
        <end position="461"/>
    </location>
</feature>
<dbReference type="GO" id="GO:0036205">
    <property type="term" value="P:histone catabolic process"/>
    <property type="evidence" value="ECO:0007669"/>
    <property type="project" value="TreeGrafter"/>
</dbReference>
<feature type="domain" description="PHD-type" evidence="7">
    <location>
        <begin position="614"/>
        <end position="732"/>
    </location>
</feature>